<dbReference type="SMART" id="SM00229">
    <property type="entry name" value="RasGEFN"/>
    <property type="match status" value="2"/>
</dbReference>
<evidence type="ECO:0000256" key="2">
    <source>
        <dbReference type="PROSITE-ProRule" id="PRU00168"/>
    </source>
</evidence>
<evidence type="ECO:0000313" key="10">
    <source>
        <dbReference type="Proteomes" id="UP000789739"/>
    </source>
</evidence>
<dbReference type="InterPro" id="IPR036964">
    <property type="entry name" value="RASGEF_cat_dom_sf"/>
</dbReference>
<dbReference type="GO" id="GO:0005096">
    <property type="term" value="F:GTPase activator activity"/>
    <property type="evidence" value="ECO:0007669"/>
    <property type="project" value="UniProtKB-KW"/>
</dbReference>
<dbReference type="SMART" id="SM00324">
    <property type="entry name" value="RhoGAP"/>
    <property type="match status" value="1"/>
</dbReference>
<feature type="domain" description="PH" evidence="5">
    <location>
        <begin position="2245"/>
        <end position="2280"/>
    </location>
</feature>
<keyword evidence="10" id="KW-1185">Reference proteome</keyword>
<dbReference type="InterPro" id="IPR023578">
    <property type="entry name" value="Ras_GEF_dom_sf"/>
</dbReference>
<dbReference type="SMART" id="SM00147">
    <property type="entry name" value="RasGEF"/>
    <property type="match status" value="1"/>
</dbReference>
<feature type="domain" description="N-terminal Ras-GEF" evidence="7">
    <location>
        <begin position="1566"/>
        <end position="1740"/>
    </location>
</feature>
<dbReference type="InterPro" id="IPR050729">
    <property type="entry name" value="Rho-GAP"/>
</dbReference>
<dbReference type="Proteomes" id="UP000789739">
    <property type="component" value="Unassembled WGS sequence"/>
</dbReference>
<dbReference type="PANTHER" id="PTHR23176">
    <property type="entry name" value="RHO/RAC/CDC GTPASE-ACTIVATING PROTEIN"/>
    <property type="match status" value="1"/>
</dbReference>
<evidence type="ECO:0000259" key="6">
    <source>
        <dbReference type="PROSITE" id="PS50009"/>
    </source>
</evidence>
<evidence type="ECO:0000256" key="3">
    <source>
        <dbReference type="SAM" id="Coils"/>
    </source>
</evidence>
<accession>A0A9N9FXS2</accession>
<evidence type="ECO:0000259" key="7">
    <source>
        <dbReference type="PROSITE" id="PS50212"/>
    </source>
</evidence>
<dbReference type="Pfam" id="PF00620">
    <property type="entry name" value="RhoGAP"/>
    <property type="match status" value="1"/>
</dbReference>
<dbReference type="OrthoDB" id="79452at2759"/>
<dbReference type="InterPro" id="IPR011993">
    <property type="entry name" value="PH-like_dom_sf"/>
</dbReference>
<dbReference type="PROSITE" id="PS50003">
    <property type="entry name" value="PH_DOMAIN"/>
    <property type="match status" value="1"/>
</dbReference>
<dbReference type="SMART" id="SM00233">
    <property type="entry name" value="PH"/>
    <property type="match status" value="2"/>
</dbReference>
<dbReference type="PROSITE" id="PS50212">
    <property type="entry name" value="RASGEF_NTER"/>
    <property type="match status" value="2"/>
</dbReference>
<evidence type="ECO:0000256" key="4">
    <source>
        <dbReference type="SAM" id="MobiDB-lite"/>
    </source>
</evidence>
<comment type="caution">
    <text evidence="9">The sequence shown here is derived from an EMBL/GenBank/DDBJ whole genome shotgun (WGS) entry which is preliminary data.</text>
</comment>
<dbReference type="InterPro" id="IPR000198">
    <property type="entry name" value="RhoGAP_dom"/>
</dbReference>
<feature type="coiled-coil region" evidence="3">
    <location>
        <begin position="2132"/>
        <end position="2166"/>
    </location>
</feature>
<dbReference type="Pfam" id="PF00617">
    <property type="entry name" value="RasGEF"/>
    <property type="match status" value="1"/>
</dbReference>
<evidence type="ECO:0000259" key="5">
    <source>
        <dbReference type="PROSITE" id="PS50003"/>
    </source>
</evidence>
<organism evidence="9 10">
    <name type="scientific">Paraglomus brasilianum</name>
    <dbReference type="NCBI Taxonomy" id="144538"/>
    <lineage>
        <taxon>Eukaryota</taxon>
        <taxon>Fungi</taxon>
        <taxon>Fungi incertae sedis</taxon>
        <taxon>Mucoromycota</taxon>
        <taxon>Glomeromycotina</taxon>
        <taxon>Glomeromycetes</taxon>
        <taxon>Paraglomerales</taxon>
        <taxon>Paraglomeraceae</taxon>
        <taxon>Paraglomus</taxon>
    </lineage>
</organism>
<sequence length="2649" mass="297574">MTDNIQKPLADAAKPLASTAENALSEPIKPTTIALKCKRCRCTIVTSDYFVEHEQGVGQPAFAYRKRDTNAVRSSNNVCTAYFIEPMEWITARRQEELDGKIICPKCEAKLGNYNWAGMQCSCGKWITPSFSIHKDRVDELWKKQLFEDTSVMKAFGLASSSKKKEKEHANNKKAEKKAVHQGQTSGHSLTIAAPNKASAAFELLLKAPRFLPTAISNNIKAGTSKLRRAAKGNRHGKDNLPPFPSGSFYSPEPNQVQPPLRDESQSASSSKDTGTISQRRPSETPRVNDLIVPENSHRKSNENARVGVPAIRLEQTDTAAPSIVRNNSITNIAATKDGFLNRKIESGTKASSLSRGWRVYRVILRGYKLYFYKPPSEAVLKTFFENNKDLLTGHDPTFISPEMENDCGMALQPTNFESSARALIFEGKLNSANTSNNISNIKINNDNTNTNKNFTNTANNSTPLINHYYYGEACYEVDRTAAMHFKKHVCLLIFEDSVVICKRKWVRYTSVKVLDAMGVFKSGNSSSTNLASSSVDGKDWDSRSINSVRVTSETDTSGNNKSKGYFTKWKIDACYPIHCVDVVPDPNFPSGFSSFITPSSQQNYFVPSRPNDDASSIRSGSSAISTVQNNSSTGVLLYLSIEDGDQQTCRVFVPSSAEAKALWTNKLFAAKEASLRKEMKSRSSRGDSATKLGLNMTDANLGRVRRAGDSIDKPVGCIDRSDVISANKKTRAYWSRDKHPGLIVKQIQVEEAIKDSENTVSVEVVSENESIQEIHDMPAAESNESTEPKQATEEMNKVLQPETIETADSISSVGSVVFETGEKFIRAETRTEEEQQVSEKDDSIQPIKTSEAEDSSVVKEVEAKTETSEKSEVSIAVIESQSTDISSQTFAAPVISQRHISGGSLDSLIHELVFQTQRNVKDNEDFLRTFLLTYTLFSDASYVFRELRRCASDIVQKYADEENGNVFKNSITSRLITIFRTWCNICGDDLAREEVHKEMIDIVADLLINKHEDAEELSKLIEDTRVNALEINRSGDHEDIPLQIASQPSLDFSNLNVTGLTPALFLKMSPDELAQQLYIFHFLELRRNDPCMNLKNFIPSKYPRPSSLQGLLDFTTSSPHFITRLIFHHILIISQQSGYTSRRPALISHWIKTGQACKSLGDMTGWMAVASGICSPGIIRLKETWERVDEYCKSLVVNEWSPLLSEYGGPDGDCDADDTQSLLLIAQDKKEKSKSRPIPYFGFITIALERINSSVPGFIDRSNNNVGRGGRNAESGIINFDKYWKMYDVVTKALEAWNLCKDTDVSVSVSCPFALIQPLQRYFKHLNSIHATVNTWQVFESSIQCEPTLHGQYLEHQANGRKVHHSAYVPLLFVEVIPSNRLFDRKAFLSASGSIGRKSSSSSMNSVNENPFSPNFQTGRSMNGSAGDKASAMQGNLLVPGPHNIRRRTLSFPQEKISQLSSTTWNTSLDLVTRSWLGNFVQNRSGDSDLLKSMKDLAGVDEMLIFVKDGDLVFKSVEDTASVSRPASIVECPPQSNNGALSKRNSVQGAISSSYINAFSEYEAHLVVVKAGTLGRLLDVLVNGVAAYSTSVVDDNGEPPLATGKQGQLSIDSEEYTATFFATYRSFCKPDDLLEDLRNRFVNAKKSARIEPEPQSSDMREIEWKDNMHLYDWKTVAKIQLNVLRLLEYWIQEFFNDFLDNFDTRSKMMACIDEFIAETEDWGRAAADENLISLSKRVIESSKDLRMKAMRKCLEPIWNAQHDRLIASVDAVITDSQSHGRVSSDGNIQKDDVQVLSISSANAIDLIESIDLTVLGLFQTVTRLDWILTYELLEMQSSDVLGWYPKKQASYLQEEDILVTDIFTMLEDTASSTDSDKRIVNLLPRSIQSLCRLHAFIRNWVIFEVTSPKLDIQARSKKIDVFLDVILLSRRRMVRLEIYPKNENAKQDDDTRRSVPSFVESAIVSGLISPESRQFTRAWLEVAVNRNGTFETLEALLYGLSPKPAEQNSLEEEISLVPCVGWLFERMLEICCNIPNMSFDSDRLVNFDKRRYAHNLIQIYIQSQRELVVNIHKRQAKVDVQYLTSKAVTTGIGKFELRHIKDLATKENVAPRIANLPQWTAKSPKPFCKLVVEQQEKIRRDIKERERLTKEIRENQHRIAKLYNEDTRKKDRHFKDIYVMKPVNSLLKAVRPLSLAISNTLYPSSHSIKQSYNSQQRKSNPKAALVINLIDCQTSVDYGVAQKDFVFRIVTEDGAQYVLQAINQEEMNDWMHVISEASNQALKKRMTIPIESLTYEDKPTYAEPKTRNSVYGKDLATLMKDGNVPLIVEKCFTEIEKRGLEEVGIYRIPGAALAVESLQSAFNTNAETVDVSVEKYGDINVVAGALKSFFRSLPEPVMSYELYDDFINAIGISDYDERHLAIKALLQRLPGCHYILLKRLIEHLERVTDYSEINHMYASNLAIVFGPTLLKAPPGPSSFAQSMGNLGKQTTIVKDLILQYHWFFDVEDDTSEVELSELIADHDGVENDELESNHDTSSYVEVDSASADGSVFANTRESEEGDMLGEDHELWDYGKKMENYQDKRQNDGSINKFGSFQMRIEHIDDGEKKEDMMNDQQTDQLIAGSVANRGSVLTDVTEEQEDDFEMVE</sequence>
<feature type="compositionally biased region" description="Polar residues" evidence="4">
    <location>
        <begin position="266"/>
        <end position="280"/>
    </location>
</feature>
<feature type="compositionally biased region" description="Basic and acidic residues" evidence="4">
    <location>
        <begin position="829"/>
        <end position="844"/>
    </location>
</feature>
<reference evidence="9" key="1">
    <citation type="submission" date="2021-06" db="EMBL/GenBank/DDBJ databases">
        <authorList>
            <person name="Kallberg Y."/>
            <person name="Tangrot J."/>
            <person name="Rosling A."/>
        </authorList>
    </citation>
    <scope>NUCLEOTIDE SEQUENCE</scope>
    <source>
        <strain evidence="9">BR232B</strain>
    </source>
</reference>
<dbReference type="SUPFAM" id="SSF50729">
    <property type="entry name" value="PH domain-like"/>
    <property type="match status" value="1"/>
</dbReference>
<dbReference type="GO" id="GO:0005737">
    <property type="term" value="C:cytoplasm"/>
    <property type="evidence" value="ECO:0007669"/>
    <property type="project" value="TreeGrafter"/>
</dbReference>
<dbReference type="Gene3D" id="1.10.840.10">
    <property type="entry name" value="Ras guanine-nucleotide exchange factors catalytic domain"/>
    <property type="match status" value="2"/>
</dbReference>
<feature type="compositionally biased region" description="Basic and acidic residues" evidence="4">
    <location>
        <begin position="163"/>
        <end position="179"/>
    </location>
</feature>
<dbReference type="GO" id="GO:0007264">
    <property type="term" value="P:small GTPase-mediated signal transduction"/>
    <property type="evidence" value="ECO:0007669"/>
    <property type="project" value="InterPro"/>
</dbReference>
<feature type="region of interest" description="Disordered" evidence="4">
    <location>
        <begin position="829"/>
        <end position="856"/>
    </location>
</feature>
<feature type="region of interest" description="Disordered" evidence="4">
    <location>
        <begin position="228"/>
        <end position="303"/>
    </location>
</feature>
<protein>
    <submittedName>
        <fullName evidence="9">10586_t:CDS:1</fullName>
    </submittedName>
</protein>
<feature type="domain" description="Rho-GAP" evidence="8">
    <location>
        <begin position="2314"/>
        <end position="2505"/>
    </location>
</feature>
<dbReference type="InterPro" id="IPR001849">
    <property type="entry name" value="PH_domain"/>
</dbReference>
<dbReference type="InterPro" id="IPR008936">
    <property type="entry name" value="Rho_GTPase_activation_prot"/>
</dbReference>
<dbReference type="SUPFAM" id="SSF48350">
    <property type="entry name" value="GTPase activation domain, GAP"/>
    <property type="match status" value="1"/>
</dbReference>
<dbReference type="InterPro" id="IPR000651">
    <property type="entry name" value="Ras-like_Gua-exchang_fac_N"/>
</dbReference>
<feature type="region of interest" description="Disordered" evidence="4">
    <location>
        <begin position="159"/>
        <end position="188"/>
    </location>
</feature>
<keyword evidence="3" id="KW-0175">Coiled coil</keyword>
<evidence type="ECO:0000259" key="8">
    <source>
        <dbReference type="PROSITE" id="PS50238"/>
    </source>
</evidence>
<dbReference type="Pfam" id="PF00618">
    <property type="entry name" value="RasGEF_N"/>
    <property type="match status" value="2"/>
</dbReference>
<proteinExistence type="predicted"/>
<feature type="domain" description="Ras-GEF" evidence="6">
    <location>
        <begin position="1070"/>
        <end position="1349"/>
    </location>
</feature>
<dbReference type="Gene3D" id="2.30.29.30">
    <property type="entry name" value="Pleckstrin-homology domain (PH domain)/Phosphotyrosine-binding domain (PTB)"/>
    <property type="match status" value="2"/>
</dbReference>
<dbReference type="Gene3D" id="1.20.870.10">
    <property type="entry name" value="Son of sevenless (SoS) protein Chain: S domain 1"/>
    <property type="match status" value="2"/>
</dbReference>
<keyword evidence="1" id="KW-0343">GTPase activation</keyword>
<gene>
    <name evidence="9" type="ORF">PBRASI_LOCUS5791</name>
</gene>
<feature type="domain" description="N-terminal Ras-GEF" evidence="7">
    <location>
        <begin position="897"/>
        <end position="1030"/>
    </location>
</feature>
<dbReference type="CDD" id="cd06224">
    <property type="entry name" value="REM"/>
    <property type="match status" value="1"/>
</dbReference>
<dbReference type="Pfam" id="PF00169">
    <property type="entry name" value="PH"/>
    <property type="match status" value="1"/>
</dbReference>
<dbReference type="EMBL" id="CAJVPI010000710">
    <property type="protein sequence ID" value="CAG8564965.1"/>
    <property type="molecule type" value="Genomic_DNA"/>
</dbReference>
<dbReference type="SUPFAM" id="SSF48366">
    <property type="entry name" value="Ras GEF"/>
    <property type="match status" value="2"/>
</dbReference>
<evidence type="ECO:0000256" key="1">
    <source>
        <dbReference type="ARBA" id="ARBA00022468"/>
    </source>
</evidence>
<dbReference type="PROSITE" id="PS50009">
    <property type="entry name" value="RASGEF_CAT"/>
    <property type="match status" value="1"/>
</dbReference>
<evidence type="ECO:0000313" key="9">
    <source>
        <dbReference type="EMBL" id="CAG8564965.1"/>
    </source>
</evidence>
<dbReference type="GO" id="GO:0005085">
    <property type="term" value="F:guanyl-nucleotide exchange factor activity"/>
    <property type="evidence" value="ECO:0007669"/>
    <property type="project" value="UniProtKB-KW"/>
</dbReference>
<dbReference type="InterPro" id="IPR001895">
    <property type="entry name" value="RASGEF_cat_dom"/>
</dbReference>
<dbReference type="Gene3D" id="1.10.555.10">
    <property type="entry name" value="Rho GTPase activation protein"/>
    <property type="match status" value="1"/>
</dbReference>
<keyword evidence="2" id="KW-0344">Guanine-nucleotide releasing factor</keyword>
<name>A0A9N9FXS2_9GLOM</name>
<dbReference type="PANTHER" id="PTHR23176:SF129">
    <property type="entry name" value="RHO GTPASE ACTIVATING PROTEIN AT 16F, ISOFORM E-RELATED"/>
    <property type="match status" value="1"/>
</dbReference>
<dbReference type="PROSITE" id="PS50238">
    <property type="entry name" value="RHOGAP"/>
    <property type="match status" value="1"/>
</dbReference>